<gene>
    <name evidence="4" type="ORF">LXD69_05830</name>
</gene>
<evidence type="ECO:0000259" key="3">
    <source>
        <dbReference type="Pfam" id="PF00930"/>
    </source>
</evidence>
<dbReference type="SUPFAM" id="SSF82171">
    <property type="entry name" value="DPP6 N-terminal domain-like"/>
    <property type="match status" value="1"/>
</dbReference>
<organism evidence="4 5">
    <name type="scientific">Flavobacterium sediminilitoris</name>
    <dbReference type="NCBI Taxonomy" id="2024526"/>
    <lineage>
        <taxon>Bacteria</taxon>
        <taxon>Pseudomonadati</taxon>
        <taxon>Bacteroidota</taxon>
        <taxon>Flavobacteriia</taxon>
        <taxon>Flavobacteriales</taxon>
        <taxon>Flavobacteriaceae</taxon>
        <taxon>Flavobacterium</taxon>
    </lineage>
</organism>
<feature type="chain" id="PRO_5047233202" evidence="1">
    <location>
        <begin position="19"/>
        <end position="782"/>
    </location>
</feature>
<protein>
    <submittedName>
        <fullName evidence="4">Prolyl oligopeptidase family serine peptidase</fullName>
    </submittedName>
</protein>
<dbReference type="RefSeq" id="WP_246918181.1">
    <property type="nucleotide sequence ID" value="NZ_CP090145.1"/>
</dbReference>
<keyword evidence="1" id="KW-0732">Signal</keyword>
<dbReference type="Pfam" id="PF00930">
    <property type="entry name" value="DPPIV_N"/>
    <property type="match status" value="1"/>
</dbReference>
<dbReference type="InterPro" id="IPR001375">
    <property type="entry name" value="Peptidase_S9_cat"/>
</dbReference>
<evidence type="ECO:0000256" key="1">
    <source>
        <dbReference type="SAM" id="SignalP"/>
    </source>
</evidence>
<accession>A0ABY4HQZ0</accession>
<dbReference type="InterPro" id="IPR029058">
    <property type="entry name" value="AB_hydrolase_fold"/>
</dbReference>
<evidence type="ECO:0000313" key="4">
    <source>
        <dbReference type="EMBL" id="UOX35030.1"/>
    </source>
</evidence>
<dbReference type="EMBL" id="CP090145">
    <property type="protein sequence ID" value="UOX35030.1"/>
    <property type="molecule type" value="Genomic_DNA"/>
</dbReference>
<reference evidence="4" key="2">
    <citation type="submission" date="2022-04" db="EMBL/GenBank/DDBJ databases">
        <title>Complete Genome Sequence of Flavobacterium sediminilitoris YSM-43, Isolated from a Tidal Sediment.</title>
        <authorList>
            <person name="Lee P.A."/>
        </authorList>
    </citation>
    <scope>NUCLEOTIDE SEQUENCE</scope>
    <source>
        <strain evidence="4">YSM-43</strain>
    </source>
</reference>
<dbReference type="PANTHER" id="PTHR11731">
    <property type="entry name" value="PROTEASE FAMILY S9B,C DIPEPTIDYL-PEPTIDASE IV-RELATED"/>
    <property type="match status" value="1"/>
</dbReference>
<sequence length="782" mass="90739">MKKTVPFLFIILTSLLNAQSLQLENIMKGDEFIGNQPDNHRWSIDGNSIYFDWNPNNEVGNSTYYWNQNMDQPQLLPENEFDKSEVNASLQSDYDVIYYAKRGNLYSYNKKSKKIKKLYVSTDKIYAVERSSNPDVIFYQQNRNVYQLNVKEFSITQLTNFKTGNESVKSDKTENYLEKQQVELFQFVRDNKVKDDWYEKKYNNTKNDFPQVIFYGSESLEQLKPSPNGKFVTFRLSNYSSQKQTKIEHFITADGYTKNESARSKVSIDNLSKHKMGVYNIEKDSVYYVSFSNLSGIKEFPAYYQEYDNLKEKEKEEKPIVMINPIHNKNGDKTVFELRSLDNKDRWIVSLDLETGILTELDHQHDEAWIGGPGIPNYSFGGGTLGFLKDNETIYFQSETTGYSHLYTLNLNTKKKTQLTSGNWEVRDVSLSLDGKSFYLSTNTNHPGNREYHKLDITSKKMTAILNADGAHEVVLSPDEKKIAVRYSYKNKPWELYVADNKPNATLKQITFSTTPEFKAYNWKNPEVVTFKAEDGTNVYARLYQPKVEKKNKAAIIFVHGAGYLQNAHNYWSSYHREFMFHNLLSDLGYTILDIDYRGSDGYGRDVRTGIYRHMGGLDLLDQLDGKKYLVDNLGIEADRVGIYGGSYGGFITLMALLTKPNEFKAGAALRSVTDWAHYNHGYTSNILNFPETDSIAYRRSSPIYFAENLNDRLIMLHGMVDDNVQFQDVVRLSQRFIELGKKDWDLAVFPVEEHGFKETYSWIDEYRRILELFNKNLLDKR</sequence>
<dbReference type="InterPro" id="IPR050278">
    <property type="entry name" value="Serine_Prot_S9B/DPPIV"/>
</dbReference>
<proteinExistence type="predicted"/>
<dbReference type="Gene3D" id="2.140.10.30">
    <property type="entry name" value="Dipeptidylpeptidase IV, N-terminal domain"/>
    <property type="match status" value="1"/>
</dbReference>
<evidence type="ECO:0000259" key="2">
    <source>
        <dbReference type="Pfam" id="PF00326"/>
    </source>
</evidence>
<dbReference type="PANTHER" id="PTHR11731:SF193">
    <property type="entry name" value="DIPEPTIDYL PEPTIDASE 9"/>
    <property type="match status" value="1"/>
</dbReference>
<dbReference type="Pfam" id="PF00326">
    <property type="entry name" value="Peptidase_S9"/>
    <property type="match status" value="1"/>
</dbReference>
<feature type="domain" description="Peptidase S9 prolyl oligopeptidase catalytic" evidence="2">
    <location>
        <begin position="584"/>
        <end position="778"/>
    </location>
</feature>
<evidence type="ECO:0000313" key="5">
    <source>
        <dbReference type="Proteomes" id="UP000830454"/>
    </source>
</evidence>
<dbReference type="Gene3D" id="3.40.50.1820">
    <property type="entry name" value="alpha/beta hydrolase"/>
    <property type="match status" value="1"/>
</dbReference>
<feature type="signal peptide" evidence="1">
    <location>
        <begin position="1"/>
        <end position="18"/>
    </location>
</feature>
<reference evidence="4" key="1">
    <citation type="submission" date="2021-12" db="EMBL/GenBank/DDBJ databases">
        <authorList>
            <person name="Cha I.-T."/>
            <person name="Lee K.-E."/>
            <person name="Park S.-J."/>
        </authorList>
    </citation>
    <scope>NUCLEOTIDE SEQUENCE</scope>
    <source>
        <strain evidence="4">YSM-43</strain>
    </source>
</reference>
<dbReference type="SUPFAM" id="SSF53474">
    <property type="entry name" value="alpha/beta-Hydrolases"/>
    <property type="match status" value="1"/>
</dbReference>
<name>A0ABY4HQZ0_9FLAO</name>
<feature type="domain" description="Dipeptidylpeptidase IV N-terminal" evidence="3">
    <location>
        <begin position="330"/>
        <end position="494"/>
    </location>
</feature>
<dbReference type="Proteomes" id="UP000830454">
    <property type="component" value="Chromosome"/>
</dbReference>
<dbReference type="InterPro" id="IPR002469">
    <property type="entry name" value="Peptidase_S9B_N"/>
</dbReference>
<keyword evidence="5" id="KW-1185">Reference proteome</keyword>